<sequence>MGWRISSTLDHNNELQNKLNENLDIKNPELKFVKPPVSYSPTSSKFNNVSTKTTAKVKASKTKIVSGKIASAFIVTNLNGKTVYKKIRVSQKGEYVEPFTFKMEKIFRHDDNGNDAMSAFLVLVDKKGNSLSKMIYIIPTFKAVSKYDFSKIGVLYTGSRRMFPKNDNVRIKDISDAIDEDSFNNSIDEETKKINSKLSNTNLSHIDSGIKADQVLKEHHKIIKYLKDNYIIN</sequence>
<gene>
    <name evidence="1" type="ORF">M3M40_05580</name>
</gene>
<dbReference type="RefSeq" id="WP_252766474.1">
    <property type="nucleotide sequence ID" value="NZ_CP097119.1"/>
</dbReference>
<accession>A0A9Q9E2P0</accession>
<organism evidence="1 2">
    <name type="scientific">Fructilactobacillus cliffordii</name>
    <dbReference type="NCBI Taxonomy" id="2940299"/>
    <lineage>
        <taxon>Bacteria</taxon>
        <taxon>Bacillati</taxon>
        <taxon>Bacillota</taxon>
        <taxon>Bacilli</taxon>
        <taxon>Lactobacillales</taxon>
        <taxon>Lactobacillaceae</taxon>
        <taxon>Fructilactobacillus</taxon>
    </lineage>
</organism>
<protein>
    <submittedName>
        <fullName evidence="1">Uncharacterized protein</fullName>
    </submittedName>
</protein>
<evidence type="ECO:0000313" key="2">
    <source>
        <dbReference type="Proteomes" id="UP001055911"/>
    </source>
</evidence>
<dbReference type="Proteomes" id="UP001055911">
    <property type="component" value="Chromosome"/>
</dbReference>
<dbReference type="EMBL" id="CP097119">
    <property type="protein sequence ID" value="USS88957.1"/>
    <property type="molecule type" value="Genomic_DNA"/>
</dbReference>
<evidence type="ECO:0000313" key="1">
    <source>
        <dbReference type="EMBL" id="USS88957.1"/>
    </source>
</evidence>
<keyword evidence="2" id="KW-1185">Reference proteome</keyword>
<proteinExistence type="predicted"/>
<name>A0A9Q9E2P0_9LACO</name>
<reference evidence="1" key="1">
    <citation type="submission" date="2022-05" db="EMBL/GenBank/DDBJ databases">
        <authorList>
            <person name="Oliphant S.A."/>
            <person name="Watson-Haigh N.S."/>
            <person name="Sumby K.M."/>
            <person name="Gardner J.M."/>
            <person name="Jiranek V."/>
        </authorList>
    </citation>
    <scope>NUCLEOTIDE SEQUENCE</scope>
    <source>
        <strain evidence="1">KI4_B1</strain>
    </source>
</reference>
<dbReference type="AlphaFoldDB" id="A0A9Q9E2P0"/>